<proteinExistence type="predicted"/>
<evidence type="ECO:0008006" key="3">
    <source>
        <dbReference type="Google" id="ProtNLM"/>
    </source>
</evidence>
<dbReference type="Gramene" id="TKW03953">
    <property type="protein sequence ID" value="TKW03953"/>
    <property type="gene ID" value="SEVIR_7G077100v2"/>
</dbReference>
<sequence>METVHHLLAECRFTKQIWKHVALWLTQERLHPEQWQHSITTLEWWTNITSTTGISRKATRSLTLLIMWEIWNERNSRIFHHQGSSAPSLMAKIKSSANLWIAAGAKSLAGLLARV</sequence>
<dbReference type="EMBL" id="CM016558">
    <property type="protein sequence ID" value="TKW03953.1"/>
    <property type="molecule type" value="Genomic_DNA"/>
</dbReference>
<protein>
    <recommendedName>
        <fullName evidence="3">Reverse transcriptase zinc-binding domain-containing protein</fullName>
    </recommendedName>
</protein>
<gene>
    <name evidence="1" type="ORF">SEVIR_7G077100v2</name>
</gene>
<evidence type="ECO:0000313" key="1">
    <source>
        <dbReference type="EMBL" id="TKW03953.1"/>
    </source>
</evidence>
<keyword evidence="2" id="KW-1185">Reference proteome</keyword>
<reference evidence="1" key="1">
    <citation type="submission" date="2019-03" db="EMBL/GenBank/DDBJ databases">
        <title>WGS assembly of Setaria viridis.</title>
        <authorList>
            <person name="Huang P."/>
            <person name="Jenkins J."/>
            <person name="Grimwood J."/>
            <person name="Barry K."/>
            <person name="Healey A."/>
            <person name="Mamidi S."/>
            <person name="Sreedasyam A."/>
            <person name="Shu S."/>
            <person name="Feldman M."/>
            <person name="Wu J."/>
            <person name="Yu Y."/>
            <person name="Chen C."/>
            <person name="Johnson J."/>
            <person name="Rokhsar D."/>
            <person name="Baxter I."/>
            <person name="Schmutz J."/>
            <person name="Brutnell T."/>
            <person name="Kellogg E."/>
        </authorList>
    </citation>
    <scope>NUCLEOTIDE SEQUENCE [LARGE SCALE GENOMIC DNA]</scope>
</reference>
<dbReference type="OMA" id="ITTLEWW"/>
<evidence type="ECO:0000313" key="2">
    <source>
        <dbReference type="Proteomes" id="UP000298652"/>
    </source>
</evidence>
<accession>A0A4U6TSB2</accession>
<name>A0A4U6TSB2_SETVI</name>
<dbReference type="AlphaFoldDB" id="A0A4U6TSB2"/>
<organism evidence="1 2">
    <name type="scientific">Setaria viridis</name>
    <name type="common">Green bristlegrass</name>
    <name type="synonym">Setaria italica subsp. viridis</name>
    <dbReference type="NCBI Taxonomy" id="4556"/>
    <lineage>
        <taxon>Eukaryota</taxon>
        <taxon>Viridiplantae</taxon>
        <taxon>Streptophyta</taxon>
        <taxon>Embryophyta</taxon>
        <taxon>Tracheophyta</taxon>
        <taxon>Spermatophyta</taxon>
        <taxon>Magnoliopsida</taxon>
        <taxon>Liliopsida</taxon>
        <taxon>Poales</taxon>
        <taxon>Poaceae</taxon>
        <taxon>PACMAD clade</taxon>
        <taxon>Panicoideae</taxon>
        <taxon>Panicodae</taxon>
        <taxon>Paniceae</taxon>
        <taxon>Cenchrinae</taxon>
        <taxon>Setaria</taxon>
    </lineage>
</organism>
<dbReference type="Proteomes" id="UP000298652">
    <property type="component" value="Chromosome 7"/>
</dbReference>